<name>A0A154BML3_ANASB</name>
<dbReference type="InterPro" id="IPR036849">
    <property type="entry name" value="Enolase-like_C_sf"/>
</dbReference>
<dbReference type="GO" id="GO:0016836">
    <property type="term" value="F:hydro-lyase activity"/>
    <property type="evidence" value="ECO:0007669"/>
    <property type="project" value="TreeGrafter"/>
</dbReference>
<dbReference type="SMART" id="SM00922">
    <property type="entry name" value="MR_MLE"/>
    <property type="match status" value="1"/>
</dbReference>
<reference evidence="5 6" key="1">
    <citation type="submission" date="2016-02" db="EMBL/GenBank/DDBJ databases">
        <title>Anaerosporomusa subterraneum gen. nov., sp. nov., a spore-forming obligate anaerobe isolated from saprolite.</title>
        <authorList>
            <person name="Choi J.K."/>
            <person name="Shah M."/>
            <person name="Yee N."/>
        </authorList>
    </citation>
    <scope>NUCLEOTIDE SEQUENCE [LARGE SCALE GENOMIC DNA]</scope>
    <source>
        <strain evidence="5 6">RU4</strain>
    </source>
</reference>
<keyword evidence="6" id="KW-1185">Reference proteome</keyword>
<comment type="caution">
    <text evidence="5">The sequence shown here is derived from an EMBL/GenBank/DDBJ whole genome shotgun (WGS) entry which is preliminary data.</text>
</comment>
<dbReference type="Pfam" id="PF02746">
    <property type="entry name" value="MR_MLE_N"/>
    <property type="match status" value="1"/>
</dbReference>
<dbReference type="SFLD" id="SFLDS00001">
    <property type="entry name" value="Enolase"/>
    <property type="match status" value="1"/>
</dbReference>
<dbReference type="AlphaFoldDB" id="A0A154BML3"/>
<dbReference type="InterPro" id="IPR029065">
    <property type="entry name" value="Enolase_C-like"/>
</dbReference>
<evidence type="ECO:0000256" key="1">
    <source>
        <dbReference type="ARBA" id="ARBA00001946"/>
    </source>
</evidence>
<accession>A0A154BML3</accession>
<protein>
    <submittedName>
        <fullName evidence="5">Mandelate racemase</fullName>
    </submittedName>
</protein>
<gene>
    <name evidence="5" type="ORF">AXX12_13125</name>
</gene>
<keyword evidence="2" id="KW-0479">Metal-binding</keyword>
<evidence type="ECO:0000256" key="3">
    <source>
        <dbReference type="ARBA" id="ARBA00022842"/>
    </source>
</evidence>
<dbReference type="InterPro" id="IPR029017">
    <property type="entry name" value="Enolase-like_N"/>
</dbReference>
<dbReference type="Gene3D" id="3.20.20.120">
    <property type="entry name" value="Enolase-like C-terminal domain"/>
    <property type="match status" value="1"/>
</dbReference>
<dbReference type="GO" id="GO:0000287">
    <property type="term" value="F:magnesium ion binding"/>
    <property type="evidence" value="ECO:0007669"/>
    <property type="project" value="TreeGrafter"/>
</dbReference>
<dbReference type="STRING" id="1794912.AXX12_13125"/>
<sequence>MKIIDVKTHVLSTPLDEPFAFSMGWVKKRGTMIVELITDEGITGWGESLCHGLQPPEIAETIVQAALKPIIVGQDPFDVDVLWERMYNLTRPFGQKGAVPNAISAVDIAIWDCLGRATGKPVHKLLGGAYRSEVRPYATGFYRVEDKKYPEAAVEEAKMHRSKGFTAMKLKTGFGVEEDIRYIWGVREGIGPDIRLMLDANHAYNVSSARKILKAVEDADIYWFEEPISPEDIDGYRELKNLTNIYLAAGENEFTKIGFREWISKRAVDILQPDLCSAGGFTECRKISALAQAWHMTLIPHVWASGIGLAASLQFLATVPPAPLALNPIEPMLEYDQSSHPFRQDLIFNAINMENGMVKIPTGPGLGVEINREVIERYEVKR</sequence>
<dbReference type="OrthoDB" id="9775391at2"/>
<dbReference type="Gene3D" id="3.30.390.10">
    <property type="entry name" value="Enolase-like, N-terminal domain"/>
    <property type="match status" value="1"/>
</dbReference>
<evidence type="ECO:0000313" key="5">
    <source>
        <dbReference type="EMBL" id="KYZ75115.1"/>
    </source>
</evidence>
<dbReference type="PANTHER" id="PTHR13794:SF58">
    <property type="entry name" value="MITOCHONDRIAL ENOLASE SUPERFAMILY MEMBER 1"/>
    <property type="match status" value="1"/>
</dbReference>
<dbReference type="SUPFAM" id="SSF51604">
    <property type="entry name" value="Enolase C-terminal domain-like"/>
    <property type="match status" value="1"/>
</dbReference>
<dbReference type="RefSeq" id="WP_066244557.1">
    <property type="nucleotide sequence ID" value="NZ_LSGP01000025.1"/>
</dbReference>
<evidence type="ECO:0000259" key="4">
    <source>
        <dbReference type="SMART" id="SM00922"/>
    </source>
</evidence>
<feature type="domain" description="Mandelate racemase/muconate lactonizing enzyme C-terminal" evidence="4">
    <location>
        <begin position="150"/>
        <end position="246"/>
    </location>
</feature>
<dbReference type="GO" id="GO:0016052">
    <property type="term" value="P:carbohydrate catabolic process"/>
    <property type="evidence" value="ECO:0007669"/>
    <property type="project" value="TreeGrafter"/>
</dbReference>
<dbReference type="Pfam" id="PF13378">
    <property type="entry name" value="MR_MLE_C"/>
    <property type="match status" value="1"/>
</dbReference>
<evidence type="ECO:0000256" key="2">
    <source>
        <dbReference type="ARBA" id="ARBA00022723"/>
    </source>
</evidence>
<keyword evidence="3" id="KW-0460">Magnesium</keyword>
<dbReference type="SUPFAM" id="SSF54826">
    <property type="entry name" value="Enolase N-terminal domain-like"/>
    <property type="match status" value="1"/>
</dbReference>
<dbReference type="InterPro" id="IPR013342">
    <property type="entry name" value="Mandelate_racemase_C"/>
</dbReference>
<comment type="cofactor">
    <cofactor evidence="1">
        <name>Mg(2+)</name>
        <dbReference type="ChEBI" id="CHEBI:18420"/>
    </cofactor>
</comment>
<dbReference type="SFLD" id="SFLDG00179">
    <property type="entry name" value="mandelate_racemase"/>
    <property type="match status" value="1"/>
</dbReference>
<organism evidence="5 6">
    <name type="scientific">Anaerosporomusa subterranea</name>
    <dbReference type="NCBI Taxonomy" id="1794912"/>
    <lineage>
        <taxon>Bacteria</taxon>
        <taxon>Bacillati</taxon>
        <taxon>Bacillota</taxon>
        <taxon>Negativicutes</taxon>
        <taxon>Acetonemataceae</taxon>
        <taxon>Anaerosporomusa</taxon>
    </lineage>
</organism>
<evidence type="ECO:0000313" key="6">
    <source>
        <dbReference type="Proteomes" id="UP000076268"/>
    </source>
</evidence>
<dbReference type="CDD" id="cd03316">
    <property type="entry name" value="MR_like"/>
    <property type="match status" value="1"/>
</dbReference>
<dbReference type="InterPro" id="IPR013341">
    <property type="entry name" value="Mandelate_racemase_N_dom"/>
</dbReference>
<dbReference type="InterPro" id="IPR046945">
    <property type="entry name" value="RHMD-like"/>
</dbReference>
<dbReference type="EMBL" id="LSGP01000025">
    <property type="protein sequence ID" value="KYZ75115.1"/>
    <property type="molecule type" value="Genomic_DNA"/>
</dbReference>
<dbReference type="Proteomes" id="UP000076268">
    <property type="component" value="Unassembled WGS sequence"/>
</dbReference>
<dbReference type="PANTHER" id="PTHR13794">
    <property type="entry name" value="ENOLASE SUPERFAMILY, MANDELATE RACEMASE"/>
    <property type="match status" value="1"/>
</dbReference>
<proteinExistence type="predicted"/>